<name>A0ABW5MND0_9SPHI</name>
<evidence type="ECO:0000256" key="2">
    <source>
        <dbReference type="SAM" id="Phobius"/>
    </source>
</evidence>
<evidence type="ECO:0000313" key="4">
    <source>
        <dbReference type="Proteomes" id="UP001597461"/>
    </source>
</evidence>
<dbReference type="InterPro" id="IPR025460">
    <property type="entry name" value="DUF4280"/>
</dbReference>
<sequence>MSKSYVPAGTCIVCTSMTVSSPLKLVHIHNSTTFHKSENKALLNVYDRKTSDTFVCKNAQKFWGGLGTMLLGIAAGIIIGAAIVATAGTAAVVIVAVAATVAVAGVGAGIAGEVIARNDCDVIQSTDWKLFHAKVTIDGKNALLQSSILPCSKGGVVSIVADPVKAQQYAEIYANNNNAEVATHMLSQFAEGFISGVTFLGSPAAAIAGTGLGVYFYNKNESEGLDNQYKQLQGVSVPPPTFGGDLQNQLGQEAINQPVGAGIGAAETGTKIVKEQMIPTNQALNTQVSQLGSQAAALETEAAELAARGLTNEAAETAARAANVRLAQDIASRSYRMPWAVSGWRGLNLKPDLKTFGKGLGVGILGAAVNFGIEQWVNGMENDNFKNVFDQLDFLTKENNSSAQGINIIAING</sequence>
<keyword evidence="2" id="KW-0812">Transmembrane</keyword>
<reference evidence="4" key="1">
    <citation type="journal article" date="2019" name="Int. J. Syst. Evol. Microbiol.">
        <title>The Global Catalogue of Microorganisms (GCM) 10K type strain sequencing project: providing services to taxonomists for standard genome sequencing and annotation.</title>
        <authorList>
            <consortium name="The Broad Institute Genomics Platform"/>
            <consortium name="The Broad Institute Genome Sequencing Center for Infectious Disease"/>
            <person name="Wu L."/>
            <person name="Ma J."/>
        </authorList>
    </citation>
    <scope>NUCLEOTIDE SEQUENCE [LARGE SCALE GENOMIC DNA]</scope>
    <source>
        <strain evidence="4">KCTC 42866</strain>
    </source>
</reference>
<evidence type="ECO:0000256" key="1">
    <source>
        <dbReference type="SAM" id="Coils"/>
    </source>
</evidence>
<feature type="transmembrane region" description="Helical" evidence="2">
    <location>
        <begin position="90"/>
        <end position="111"/>
    </location>
</feature>
<keyword evidence="1" id="KW-0175">Coiled coil</keyword>
<evidence type="ECO:0000313" key="3">
    <source>
        <dbReference type="EMBL" id="MFD2583953.1"/>
    </source>
</evidence>
<accession>A0ABW5MND0</accession>
<comment type="caution">
    <text evidence="3">The sequence shown here is derived from an EMBL/GenBank/DDBJ whole genome shotgun (WGS) entry which is preliminary data.</text>
</comment>
<dbReference type="RefSeq" id="WP_379080521.1">
    <property type="nucleotide sequence ID" value="NZ_JBHULL010000013.1"/>
</dbReference>
<protein>
    <submittedName>
        <fullName evidence="3">PAAR-like protein</fullName>
    </submittedName>
</protein>
<feature type="transmembrane region" description="Helical" evidence="2">
    <location>
        <begin position="62"/>
        <end position="84"/>
    </location>
</feature>
<dbReference type="Proteomes" id="UP001597461">
    <property type="component" value="Unassembled WGS sequence"/>
</dbReference>
<keyword evidence="2" id="KW-0472">Membrane</keyword>
<keyword evidence="2" id="KW-1133">Transmembrane helix</keyword>
<feature type="coiled-coil region" evidence="1">
    <location>
        <begin position="281"/>
        <end position="308"/>
    </location>
</feature>
<dbReference type="Pfam" id="PF14107">
    <property type="entry name" value="DUF4280"/>
    <property type="match status" value="1"/>
</dbReference>
<proteinExistence type="predicted"/>
<dbReference type="EMBL" id="JBHULL010000013">
    <property type="protein sequence ID" value="MFD2583953.1"/>
    <property type="molecule type" value="Genomic_DNA"/>
</dbReference>
<keyword evidence="4" id="KW-1185">Reference proteome</keyword>
<organism evidence="3 4">
    <name type="scientific">Pedobacter vanadiisoli</name>
    <dbReference type="NCBI Taxonomy" id="1761975"/>
    <lineage>
        <taxon>Bacteria</taxon>
        <taxon>Pseudomonadati</taxon>
        <taxon>Bacteroidota</taxon>
        <taxon>Sphingobacteriia</taxon>
        <taxon>Sphingobacteriales</taxon>
        <taxon>Sphingobacteriaceae</taxon>
        <taxon>Pedobacter</taxon>
    </lineage>
</organism>
<gene>
    <name evidence="3" type="ORF">ACFSR6_15740</name>
</gene>